<feature type="transmembrane region" description="Helical" evidence="7">
    <location>
        <begin position="202"/>
        <end position="222"/>
    </location>
</feature>
<dbReference type="AlphaFoldDB" id="A0A2K9NRN3"/>
<evidence type="ECO:0000256" key="5">
    <source>
        <dbReference type="ARBA" id="ARBA00022989"/>
    </source>
</evidence>
<dbReference type="Pfam" id="PF19300">
    <property type="entry name" value="BPD_transp_1_N"/>
    <property type="match status" value="1"/>
</dbReference>
<feature type="transmembrane region" description="Helical" evidence="7">
    <location>
        <begin position="12"/>
        <end position="29"/>
    </location>
</feature>
<dbReference type="CDD" id="cd06261">
    <property type="entry name" value="TM_PBP2"/>
    <property type="match status" value="1"/>
</dbReference>
<dbReference type="SUPFAM" id="SSF161098">
    <property type="entry name" value="MetI-like"/>
    <property type="match status" value="1"/>
</dbReference>
<dbReference type="InterPro" id="IPR045621">
    <property type="entry name" value="BPD_transp_1_N"/>
</dbReference>
<dbReference type="Gene3D" id="1.10.3720.10">
    <property type="entry name" value="MetI-like"/>
    <property type="match status" value="1"/>
</dbReference>
<evidence type="ECO:0000256" key="1">
    <source>
        <dbReference type="ARBA" id="ARBA00004651"/>
    </source>
</evidence>
<feature type="transmembrane region" description="Helical" evidence="7">
    <location>
        <begin position="101"/>
        <end position="121"/>
    </location>
</feature>
<comment type="similarity">
    <text evidence="7">Belongs to the binding-protein-dependent transport system permease family.</text>
</comment>
<dbReference type="Proteomes" id="UP000235584">
    <property type="component" value="Chromosome"/>
</dbReference>
<keyword evidence="5 7" id="KW-1133">Transmembrane helix</keyword>
<dbReference type="InterPro" id="IPR035906">
    <property type="entry name" value="MetI-like_sf"/>
</dbReference>
<evidence type="ECO:0000256" key="4">
    <source>
        <dbReference type="ARBA" id="ARBA00022692"/>
    </source>
</evidence>
<feature type="transmembrane region" description="Helical" evidence="7">
    <location>
        <begin position="306"/>
        <end position="332"/>
    </location>
</feature>
<feature type="transmembrane region" description="Helical" evidence="7">
    <location>
        <begin position="130"/>
        <end position="155"/>
    </location>
</feature>
<evidence type="ECO:0000313" key="9">
    <source>
        <dbReference type="Proteomes" id="UP000235584"/>
    </source>
</evidence>
<protein>
    <submittedName>
        <fullName evidence="8">Dipeptide ABC transporter permease DppB</fullName>
    </submittedName>
</protein>
<reference evidence="8 9" key="1">
    <citation type="submission" date="2018-01" db="EMBL/GenBank/DDBJ databases">
        <title>Complete genome sequence of Bacteriovorax stolpii DSM12778.</title>
        <authorList>
            <person name="Tang B."/>
            <person name="Chang J."/>
        </authorList>
    </citation>
    <scope>NUCLEOTIDE SEQUENCE [LARGE SCALE GENOMIC DNA]</scope>
    <source>
        <strain evidence="8 9">DSM 12778</strain>
    </source>
</reference>
<evidence type="ECO:0000256" key="7">
    <source>
        <dbReference type="RuleBase" id="RU363032"/>
    </source>
</evidence>
<keyword evidence="3" id="KW-1003">Cell membrane</keyword>
<name>A0A2K9NRN3_BACTC</name>
<keyword evidence="4 7" id="KW-0812">Transmembrane</keyword>
<proteinExistence type="inferred from homology"/>
<dbReference type="Pfam" id="PF00528">
    <property type="entry name" value="BPD_transp_1"/>
    <property type="match status" value="1"/>
</dbReference>
<evidence type="ECO:0000313" key="8">
    <source>
        <dbReference type="EMBL" id="AUN98190.1"/>
    </source>
</evidence>
<gene>
    <name evidence="8" type="ORF">C0V70_08735</name>
</gene>
<dbReference type="EMBL" id="CP025704">
    <property type="protein sequence ID" value="AUN98190.1"/>
    <property type="molecule type" value="Genomic_DNA"/>
</dbReference>
<accession>A0A2K9NRN3</accession>
<dbReference type="PANTHER" id="PTHR43163:SF6">
    <property type="entry name" value="DIPEPTIDE TRANSPORT SYSTEM PERMEASE PROTEIN DPPB-RELATED"/>
    <property type="match status" value="1"/>
</dbReference>
<evidence type="ECO:0000256" key="3">
    <source>
        <dbReference type="ARBA" id="ARBA00022475"/>
    </source>
</evidence>
<sequence>MKYIAKKLLDLIPTLLGISLVCFFLIRLIPGDPVLNLIGERGADPARYLEMKKALGLDLPITEQFWIYLKSIFRGDIGTSIISNNSVWNEFIERFPATLELGIVALIGATVIGIPVGIFAAMKRNSFFDYFLMSTSLVGYSMPIFWWGLILILLFSVKMGITPVSGRIDFIYDIPVFSGLYLIDTLRPEVFSQEGFGPFLSALKHLILPSIALGTIPLAVIARMTRSSMLEVLGEDYIRTAKAKGMSKKRIIYIHALRNALVPIITTLALLFGSIITGAILTETIFSWPGIGKWIVASITARDYPVIQGGVLIISFVIVLTNIIVDIIYYLLNPKMRS</sequence>
<dbReference type="PANTHER" id="PTHR43163">
    <property type="entry name" value="DIPEPTIDE TRANSPORT SYSTEM PERMEASE PROTEIN DPPB-RELATED"/>
    <property type="match status" value="1"/>
</dbReference>
<feature type="transmembrane region" description="Helical" evidence="7">
    <location>
        <begin position="260"/>
        <end position="286"/>
    </location>
</feature>
<dbReference type="KEGG" id="bsto:C0V70_08735"/>
<evidence type="ECO:0000256" key="2">
    <source>
        <dbReference type="ARBA" id="ARBA00022448"/>
    </source>
</evidence>
<keyword evidence="9" id="KW-1185">Reference proteome</keyword>
<keyword evidence="2 7" id="KW-0813">Transport</keyword>
<dbReference type="GO" id="GO:0071916">
    <property type="term" value="F:dipeptide transmembrane transporter activity"/>
    <property type="evidence" value="ECO:0007669"/>
    <property type="project" value="TreeGrafter"/>
</dbReference>
<keyword evidence="6 7" id="KW-0472">Membrane</keyword>
<evidence type="ECO:0000256" key="6">
    <source>
        <dbReference type="ARBA" id="ARBA00023136"/>
    </source>
</evidence>
<comment type="subcellular location">
    <subcellularLocation>
        <location evidence="1 7">Cell membrane</location>
        <topology evidence="1 7">Multi-pass membrane protein</topology>
    </subcellularLocation>
</comment>
<dbReference type="PROSITE" id="PS50928">
    <property type="entry name" value="ABC_TM1"/>
    <property type="match status" value="1"/>
</dbReference>
<dbReference type="RefSeq" id="WP_102243481.1">
    <property type="nucleotide sequence ID" value="NZ_CP025704.1"/>
</dbReference>
<organism evidence="8 9">
    <name type="scientific">Bacteriovorax stolpii</name>
    <name type="common">Bdellovibrio stolpii</name>
    <dbReference type="NCBI Taxonomy" id="960"/>
    <lineage>
        <taxon>Bacteria</taxon>
        <taxon>Pseudomonadati</taxon>
        <taxon>Bdellovibrionota</taxon>
        <taxon>Bacteriovoracia</taxon>
        <taxon>Bacteriovoracales</taxon>
        <taxon>Bacteriovoracaceae</taxon>
        <taxon>Bacteriovorax</taxon>
    </lineage>
</organism>
<dbReference type="InterPro" id="IPR000515">
    <property type="entry name" value="MetI-like"/>
</dbReference>
<dbReference type="GO" id="GO:0005886">
    <property type="term" value="C:plasma membrane"/>
    <property type="evidence" value="ECO:0007669"/>
    <property type="project" value="UniProtKB-SubCell"/>
</dbReference>